<sequence length="182" mass="20962">MFIENKAITHKNLTWTLRCPRISDAEKLSTLRVKIDGETEFLDREEGENLLTKDDFEKIIDEDNASNTSLFLLAEVEGQIVGFLRCAGNTLSRFRHKAEFGICILKNYWGHGIGKILMENMLKCMDASEVRKINLTVVESNEKAIQMYKQFGFTIEGLLINDRIHKDGRYHNTVIMGRFSNK</sequence>
<proteinExistence type="predicted"/>
<feature type="domain" description="N-acetyltransferase" evidence="1">
    <location>
        <begin position="29"/>
        <end position="181"/>
    </location>
</feature>
<dbReference type="SUPFAM" id="SSF55729">
    <property type="entry name" value="Acyl-CoA N-acyltransferases (Nat)"/>
    <property type="match status" value="1"/>
</dbReference>
<protein>
    <submittedName>
        <fullName evidence="2">Protein N-acetyltransferase, RimJ/RimL family</fullName>
    </submittedName>
</protein>
<organism evidence="2 3">
    <name type="scientific">Clostridium intestinale DSM 6191</name>
    <dbReference type="NCBI Taxonomy" id="1121320"/>
    <lineage>
        <taxon>Bacteria</taxon>
        <taxon>Bacillati</taxon>
        <taxon>Bacillota</taxon>
        <taxon>Clostridia</taxon>
        <taxon>Eubacteriales</taxon>
        <taxon>Clostridiaceae</taxon>
        <taxon>Clostridium</taxon>
    </lineage>
</organism>
<evidence type="ECO:0000313" key="2">
    <source>
        <dbReference type="EMBL" id="SHH92659.1"/>
    </source>
</evidence>
<name>A0A1M5WYG7_9CLOT</name>
<dbReference type="Pfam" id="PF00583">
    <property type="entry name" value="Acetyltransf_1"/>
    <property type="match status" value="1"/>
</dbReference>
<evidence type="ECO:0000259" key="1">
    <source>
        <dbReference type="PROSITE" id="PS51186"/>
    </source>
</evidence>
<dbReference type="PANTHER" id="PTHR43415:SF3">
    <property type="entry name" value="GNAT-FAMILY ACETYLTRANSFERASE"/>
    <property type="match status" value="1"/>
</dbReference>
<evidence type="ECO:0000313" key="3">
    <source>
        <dbReference type="Proteomes" id="UP000184241"/>
    </source>
</evidence>
<dbReference type="PANTHER" id="PTHR43415">
    <property type="entry name" value="SPERMIDINE N(1)-ACETYLTRANSFERASE"/>
    <property type="match status" value="1"/>
</dbReference>
<dbReference type="GO" id="GO:0016747">
    <property type="term" value="F:acyltransferase activity, transferring groups other than amino-acyl groups"/>
    <property type="evidence" value="ECO:0007669"/>
    <property type="project" value="InterPro"/>
</dbReference>
<dbReference type="InterPro" id="IPR016181">
    <property type="entry name" value="Acyl_CoA_acyltransferase"/>
</dbReference>
<reference evidence="2 3" key="1">
    <citation type="submission" date="2016-11" db="EMBL/GenBank/DDBJ databases">
        <authorList>
            <person name="Jaros S."/>
            <person name="Januszkiewicz K."/>
            <person name="Wedrychowicz H."/>
        </authorList>
    </citation>
    <scope>NUCLEOTIDE SEQUENCE [LARGE SCALE GENOMIC DNA]</scope>
    <source>
        <strain evidence="2 3">DSM 6191</strain>
    </source>
</reference>
<gene>
    <name evidence="2" type="ORF">SAMN02745941_01328</name>
</gene>
<dbReference type="PROSITE" id="PS51186">
    <property type="entry name" value="GNAT"/>
    <property type="match status" value="1"/>
</dbReference>
<dbReference type="Proteomes" id="UP000184241">
    <property type="component" value="Unassembled WGS sequence"/>
</dbReference>
<keyword evidence="2" id="KW-0808">Transferase</keyword>
<dbReference type="CDD" id="cd04301">
    <property type="entry name" value="NAT_SF"/>
    <property type="match status" value="1"/>
</dbReference>
<accession>A0A1M5WYG7</accession>
<dbReference type="InterPro" id="IPR000182">
    <property type="entry name" value="GNAT_dom"/>
</dbReference>
<dbReference type="AlphaFoldDB" id="A0A1M5WYG7"/>
<dbReference type="RefSeq" id="WP_073017913.1">
    <property type="nucleotide sequence ID" value="NZ_FQXU01000004.1"/>
</dbReference>
<dbReference type="Gene3D" id="3.40.630.30">
    <property type="match status" value="1"/>
</dbReference>
<dbReference type="EMBL" id="FQXU01000004">
    <property type="protein sequence ID" value="SHH92659.1"/>
    <property type="molecule type" value="Genomic_DNA"/>
</dbReference>